<protein>
    <submittedName>
        <fullName evidence="2">Uncharacterized protein</fullName>
    </submittedName>
</protein>
<evidence type="ECO:0000256" key="1">
    <source>
        <dbReference type="SAM" id="MobiDB-lite"/>
    </source>
</evidence>
<feature type="region of interest" description="Disordered" evidence="1">
    <location>
        <begin position="1"/>
        <end position="119"/>
    </location>
</feature>
<sequence length="119" mass="13198">MKRLALQLRDLQPNVLPPKQRRRSLTASSIDQPRRSTGAGFIIGAQSDSPTASYRPSTRGSSDIGLDPHSHIYGDWTSNVSSSGRPVPQYEGRGYRNSDPEFTSRGRQERRSATPEART</sequence>
<dbReference type="EMBL" id="NAJQ01001482">
    <property type="protein sequence ID" value="TKA58245.1"/>
    <property type="molecule type" value="Genomic_DNA"/>
</dbReference>
<gene>
    <name evidence="2" type="ORF">B0A55_12356</name>
</gene>
<keyword evidence="3" id="KW-1185">Reference proteome</keyword>
<accession>A0A4U0WA93</accession>
<proteinExistence type="predicted"/>
<name>A0A4U0WA93_9PEZI</name>
<organism evidence="2 3">
    <name type="scientific">Friedmanniomyces simplex</name>
    <dbReference type="NCBI Taxonomy" id="329884"/>
    <lineage>
        <taxon>Eukaryota</taxon>
        <taxon>Fungi</taxon>
        <taxon>Dikarya</taxon>
        <taxon>Ascomycota</taxon>
        <taxon>Pezizomycotina</taxon>
        <taxon>Dothideomycetes</taxon>
        <taxon>Dothideomycetidae</taxon>
        <taxon>Mycosphaerellales</taxon>
        <taxon>Teratosphaeriaceae</taxon>
        <taxon>Friedmanniomyces</taxon>
    </lineage>
</organism>
<feature type="compositionally biased region" description="Polar residues" evidence="1">
    <location>
        <begin position="46"/>
        <end position="61"/>
    </location>
</feature>
<dbReference type="AlphaFoldDB" id="A0A4U0WA93"/>
<feature type="compositionally biased region" description="Basic and acidic residues" evidence="1">
    <location>
        <begin position="93"/>
        <end position="119"/>
    </location>
</feature>
<reference evidence="2 3" key="1">
    <citation type="submission" date="2017-03" db="EMBL/GenBank/DDBJ databases">
        <title>Genomes of endolithic fungi from Antarctica.</title>
        <authorList>
            <person name="Coleine C."/>
            <person name="Masonjones S."/>
            <person name="Stajich J.E."/>
        </authorList>
    </citation>
    <scope>NUCLEOTIDE SEQUENCE [LARGE SCALE GENOMIC DNA]</scope>
    <source>
        <strain evidence="2 3">CCFEE 5184</strain>
    </source>
</reference>
<evidence type="ECO:0000313" key="3">
    <source>
        <dbReference type="Proteomes" id="UP000309340"/>
    </source>
</evidence>
<comment type="caution">
    <text evidence="2">The sequence shown here is derived from an EMBL/GenBank/DDBJ whole genome shotgun (WGS) entry which is preliminary data.</text>
</comment>
<evidence type="ECO:0000313" key="2">
    <source>
        <dbReference type="EMBL" id="TKA58245.1"/>
    </source>
</evidence>
<feature type="non-terminal residue" evidence="2">
    <location>
        <position position="119"/>
    </location>
</feature>
<dbReference type="Proteomes" id="UP000309340">
    <property type="component" value="Unassembled WGS sequence"/>
</dbReference>